<dbReference type="InterPro" id="IPR036661">
    <property type="entry name" value="Luciferase-like_sf"/>
</dbReference>
<dbReference type="PANTHER" id="PTHR43244:SF1">
    <property type="entry name" value="5,10-METHYLENETETRAHYDROMETHANOPTERIN REDUCTASE"/>
    <property type="match status" value="1"/>
</dbReference>
<dbReference type="RefSeq" id="WP_139627775.1">
    <property type="nucleotide sequence ID" value="NZ_CP045572.1"/>
</dbReference>
<protein>
    <submittedName>
        <fullName evidence="3">LLM class flavin-dependent oxidoreductase</fullName>
    </submittedName>
</protein>
<name>A0A5C4WWC7_9ACTN</name>
<evidence type="ECO:0000313" key="3">
    <source>
        <dbReference type="EMBL" id="KAB8197145.1"/>
    </source>
</evidence>
<sequence>MTPYERRQRLSLMFPAQPGGLDELMDFAGCAREVSARRLWMGQSIRLDTYQAMAGLAGRMPGLPLGTGVTLTPLMHPYMAAMAARSVSALSQASFVAGFGPGAKEFQNSVLDRPFERPLKAVEEYVTLVRRLLDGEVVNHSGEHYTMRSVLIPVQAPVVEVGVGVLRPGMAKVAGRAADVAITWLAPPWYISDHLNPAFELGAKEADREPPRVAAVVHAAVKRRGRNLRRIVQAVVGSHLSAAHYTDMLRKAGLSVDPANPRQGAQELIDSGVFATGTPDEIAVAIERYVECGVDEVILNVGGVYLVEGQAAAEREIREIMEAWESRE</sequence>
<dbReference type="Proteomes" id="UP000312512">
    <property type="component" value="Unassembled WGS sequence"/>
</dbReference>
<organism evidence="3 4">
    <name type="scientific">Nonomuraea phyllanthi</name>
    <dbReference type="NCBI Taxonomy" id="2219224"/>
    <lineage>
        <taxon>Bacteria</taxon>
        <taxon>Bacillati</taxon>
        <taxon>Actinomycetota</taxon>
        <taxon>Actinomycetes</taxon>
        <taxon>Streptosporangiales</taxon>
        <taxon>Streptosporangiaceae</taxon>
        <taxon>Nonomuraea</taxon>
    </lineage>
</organism>
<dbReference type="EMBL" id="VDLX02000001">
    <property type="protein sequence ID" value="KAB8197145.1"/>
    <property type="molecule type" value="Genomic_DNA"/>
</dbReference>
<accession>A0A5P9YJV0</accession>
<dbReference type="InterPro" id="IPR050564">
    <property type="entry name" value="F420-G6PD/mer"/>
</dbReference>
<dbReference type="SUPFAM" id="SSF51679">
    <property type="entry name" value="Bacterial luciferase-like"/>
    <property type="match status" value="1"/>
</dbReference>
<reference evidence="3 4" key="1">
    <citation type="submission" date="2019-10" db="EMBL/GenBank/DDBJ databases">
        <title>Nonomuraea sp. nov., isolated from Phyllanthus amarus.</title>
        <authorList>
            <person name="Klykleung N."/>
            <person name="Tanasupawat S."/>
        </authorList>
    </citation>
    <scope>NUCLEOTIDE SEQUENCE [LARGE SCALE GENOMIC DNA]</scope>
    <source>
        <strain evidence="3 4">PA1-10</strain>
    </source>
</reference>
<dbReference type="PANTHER" id="PTHR43244">
    <property type="match status" value="1"/>
</dbReference>
<keyword evidence="1" id="KW-0560">Oxidoreductase</keyword>
<gene>
    <name evidence="3" type="ORF">FH608_000810</name>
</gene>
<evidence type="ECO:0000313" key="4">
    <source>
        <dbReference type="Proteomes" id="UP000312512"/>
    </source>
</evidence>
<dbReference type="InterPro" id="IPR011251">
    <property type="entry name" value="Luciferase-like_dom"/>
</dbReference>
<accession>A0A5C4WWC7</accession>
<proteinExistence type="predicted"/>
<comment type="caution">
    <text evidence="3">The sequence shown here is derived from an EMBL/GenBank/DDBJ whole genome shotgun (WGS) entry which is preliminary data.</text>
</comment>
<keyword evidence="4" id="KW-1185">Reference proteome</keyword>
<feature type="domain" description="Luciferase-like" evidence="2">
    <location>
        <begin position="19"/>
        <end position="296"/>
    </location>
</feature>
<evidence type="ECO:0000259" key="2">
    <source>
        <dbReference type="Pfam" id="PF00296"/>
    </source>
</evidence>
<evidence type="ECO:0000256" key="1">
    <source>
        <dbReference type="ARBA" id="ARBA00023002"/>
    </source>
</evidence>
<dbReference type="CDD" id="cd01097">
    <property type="entry name" value="Tetrahydromethanopterin_reductase"/>
    <property type="match status" value="1"/>
</dbReference>
<dbReference type="OrthoDB" id="3621573at2"/>
<dbReference type="AlphaFoldDB" id="A0A5C4WWC7"/>
<dbReference type="GO" id="GO:0016705">
    <property type="term" value="F:oxidoreductase activity, acting on paired donors, with incorporation or reduction of molecular oxygen"/>
    <property type="evidence" value="ECO:0007669"/>
    <property type="project" value="InterPro"/>
</dbReference>
<dbReference type="Pfam" id="PF00296">
    <property type="entry name" value="Bac_luciferase"/>
    <property type="match status" value="1"/>
</dbReference>
<dbReference type="Gene3D" id="3.20.20.30">
    <property type="entry name" value="Luciferase-like domain"/>
    <property type="match status" value="1"/>
</dbReference>